<proteinExistence type="inferred from homology"/>
<dbReference type="GO" id="GO:0046872">
    <property type="term" value="F:metal ion binding"/>
    <property type="evidence" value="ECO:0007669"/>
    <property type="project" value="UniProtKB-KW"/>
</dbReference>
<keyword evidence="7" id="KW-0539">Nucleus</keyword>
<protein>
    <submittedName>
        <fullName evidence="9">DDE Tnp4 domain-containing protein</fullName>
    </submittedName>
</protein>
<reference evidence="10" key="1">
    <citation type="submission" date="2013-03" db="EMBL/GenBank/DDBJ databases">
        <title>The Genome Sequence of Anopheles dirus WRAIR2.</title>
        <authorList>
            <consortium name="The Broad Institute Genomics Platform"/>
            <person name="Neafsey D.E."/>
            <person name="Walton C."/>
            <person name="Walker B."/>
            <person name="Young S.K."/>
            <person name="Zeng Q."/>
            <person name="Gargeya S."/>
            <person name="Fitzgerald M."/>
            <person name="Haas B."/>
            <person name="Abouelleil A."/>
            <person name="Allen A.W."/>
            <person name="Alvarado L."/>
            <person name="Arachchi H.M."/>
            <person name="Berlin A.M."/>
            <person name="Chapman S.B."/>
            <person name="Gainer-Dewar J."/>
            <person name="Goldberg J."/>
            <person name="Griggs A."/>
            <person name="Gujja S."/>
            <person name="Hansen M."/>
            <person name="Howarth C."/>
            <person name="Imamovic A."/>
            <person name="Ireland A."/>
            <person name="Larimer J."/>
            <person name="McCowan C."/>
            <person name="Murphy C."/>
            <person name="Pearson M."/>
            <person name="Poon T.W."/>
            <person name="Priest M."/>
            <person name="Roberts A."/>
            <person name="Saif S."/>
            <person name="Shea T."/>
            <person name="Sisk P."/>
            <person name="Sykes S."/>
            <person name="Wortman J."/>
            <person name="Nusbaum C."/>
            <person name="Birren B."/>
        </authorList>
    </citation>
    <scope>NUCLEOTIDE SEQUENCE [LARGE SCALE GENOMIC DNA]</scope>
    <source>
        <strain evidence="10">WRAIR2</strain>
    </source>
</reference>
<dbReference type="InterPro" id="IPR045249">
    <property type="entry name" value="HARBI1-like"/>
</dbReference>
<dbReference type="PANTHER" id="PTHR22930">
    <property type="match status" value="1"/>
</dbReference>
<evidence type="ECO:0000259" key="8">
    <source>
        <dbReference type="Pfam" id="PF13359"/>
    </source>
</evidence>
<evidence type="ECO:0000256" key="4">
    <source>
        <dbReference type="ARBA" id="ARBA00022722"/>
    </source>
</evidence>
<dbReference type="AlphaFoldDB" id="A0A182NT78"/>
<keyword evidence="4" id="KW-0540">Nuclease</keyword>
<sequence length="296" mass="33752">MDYYIGNHILEFTTTLFELPSTTDEWLRIAEEFENKWLFPHALGVIAGRHIGVRCPKDNDVAYVNYALFSSIILMAVVDANSNFLYVEVGRKGNTSNEDPFQHSKLCHMLDNNKLNVPESAVLQVPYTLKVPYMLLADEGFSFNSHRLRPFPQTPHGEECALEHGFNIRHALARMPADNAMGIMIRRFCVLRGTMELYPADAAKVVAACAYLHNFLLTRESRATYAPPEAFDRVIDETIVAGKWREDEQIKSVLSLQDIPENVPDTMKQLRLHMAYHFQHNDSQAVPGLRPSWCQV</sequence>
<keyword evidence="10" id="KW-1185">Reference proteome</keyword>
<dbReference type="InterPro" id="IPR027806">
    <property type="entry name" value="HARBI1_dom"/>
</dbReference>
<keyword evidence="6" id="KW-0378">Hydrolase</keyword>
<evidence type="ECO:0000256" key="6">
    <source>
        <dbReference type="ARBA" id="ARBA00022801"/>
    </source>
</evidence>
<dbReference type="Proteomes" id="UP000075884">
    <property type="component" value="Unassembled WGS sequence"/>
</dbReference>
<dbReference type="Pfam" id="PF13359">
    <property type="entry name" value="DDE_Tnp_4"/>
    <property type="match status" value="1"/>
</dbReference>
<dbReference type="GO" id="GO:0005634">
    <property type="term" value="C:nucleus"/>
    <property type="evidence" value="ECO:0007669"/>
    <property type="project" value="UniProtKB-SubCell"/>
</dbReference>
<dbReference type="STRING" id="7168.A0A182NT78"/>
<keyword evidence="5" id="KW-0479">Metal-binding</keyword>
<name>A0A182NT78_9DIPT</name>
<evidence type="ECO:0000313" key="10">
    <source>
        <dbReference type="Proteomes" id="UP000075884"/>
    </source>
</evidence>
<dbReference type="PANTHER" id="PTHR22930:SF269">
    <property type="entry name" value="NUCLEASE HARBI1-LIKE PROTEIN"/>
    <property type="match status" value="1"/>
</dbReference>
<evidence type="ECO:0000256" key="2">
    <source>
        <dbReference type="ARBA" id="ARBA00004123"/>
    </source>
</evidence>
<reference evidence="9" key="2">
    <citation type="submission" date="2020-05" db="UniProtKB">
        <authorList>
            <consortium name="EnsemblMetazoa"/>
        </authorList>
    </citation>
    <scope>IDENTIFICATION</scope>
    <source>
        <strain evidence="9">WRAIR2</strain>
    </source>
</reference>
<evidence type="ECO:0000256" key="5">
    <source>
        <dbReference type="ARBA" id="ARBA00022723"/>
    </source>
</evidence>
<evidence type="ECO:0000313" key="9">
    <source>
        <dbReference type="EnsemblMetazoa" id="ADIR010868-PA"/>
    </source>
</evidence>
<comment type="similarity">
    <text evidence="3">Belongs to the HARBI1 family.</text>
</comment>
<comment type="cofactor">
    <cofactor evidence="1">
        <name>a divalent metal cation</name>
        <dbReference type="ChEBI" id="CHEBI:60240"/>
    </cofactor>
</comment>
<dbReference type="VEuPathDB" id="VectorBase:ADIR010868"/>
<dbReference type="GO" id="GO:0004518">
    <property type="term" value="F:nuclease activity"/>
    <property type="evidence" value="ECO:0007669"/>
    <property type="project" value="UniProtKB-KW"/>
</dbReference>
<evidence type="ECO:0000256" key="3">
    <source>
        <dbReference type="ARBA" id="ARBA00006958"/>
    </source>
</evidence>
<feature type="domain" description="DDE Tnp4" evidence="8">
    <location>
        <begin position="48"/>
        <end position="214"/>
    </location>
</feature>
<accession>A0A182NT78</accession>
<dbReference type="EnsemblMetazoa" id="ADIR010868-RA">
    <property type="protein sequence ID" value="ADIR010868-PA"/>
    <property type="gene ID" value="ADIR010868"/>
</dbReference>
<comment type="subcellular location">
    <subcellularLocation>
        <location evidence="2">Nucleus</location>
    </subcellularLocation>
</comment>
<organism evidence="9 10">
    <name type="scientific">Anopheles dirus</name>
    <dbReference type="NCBI Taxonomy" id="7168"/>
    <lineage>
        <taxon>Eukaryota</taxon>
        <taxon>Metazoa</taxon>
        <taxon>Ecdysozoa</taxon>
        <taxon>Arthropoda</taxon>
        <taxon>Hexapoda</taxon>
        <taxon>Insecta</taxon>
        <taxon>Pterygota</taxon>
        <taxon>Neoptera</taxon>
        <taxon>Endopterygota</taxon>
        <taxon>Diptera</taxon>
        <taxon>Nematocera</taxon>
        <taxon>Culicoidea</taxon>
        <taxon>Culicidae</taxon>
        <taxon>Anophelinae</taxon>
        <taxon>Anopheles</taxon>
    </lineage>
</organism>
<dbReference type="GO" id="GO:0016787">
    <property type="term" value="F:hydrolase activity"/>
    <property type="evidence" value="ECO:0007669"/>
    <property type="project" value="UniProtKB-KW"/>
</dbReference>
<evidence type="ECO:0000256" key="1">
    <source>
        <dbReference type="ARBA" id="ARBA00001968"/>
    </source>
</evidence>
<evidence type="ECO:0000256" key="7">
    <source>
        <dbReference type="ARBA" id="ARBA00023242"/>
    </source>
</evidence>